<evidence type="ECO:0000313" key="9">
    <source>
        <dbReference type="Proteomes" id="UP000319148"/>
    </source>
</evidence>
<dbReference type="Gene3D" id="2.40.50.100">
    <property type="match status" value="1"/>
</dbReference>
<feature type="transmembrane region" description="Helical" evidence="6">
    <location>
        <begin position="54"/>
        <end position="71"/>
    </location>
</feature>
<dbReference type="Proteomes" id="UP000319148">
    <property type="component" value="Unassembled WGS sequence"/>
</dbReference>
<feature type="domain" description="Multidrug resistance protein MdtA-like C-terminal permuted SH3" evidence="7">
    <location>
        <begin position="382"/>
        <end position="439"/>
    </location>
</feature>
<accession>A0A501PD48</accession>
<dbReference type="Gene3D" id="2.40.420.20">
    <property type="match status" value="1"/>
</dbReference>
<dbReference type="GO" id="GO:0030313">
    <property type="term" value="C:cell envelope"/>
    <property type="evidence" value="ECO:0007669"/>
    <property type="project" value="UniProtKB-SubCell"/>
</dbReference>
<organism evidence="8 9">
    <name type="scientific">Emcibacter nanhaiensis</name>
    <dbReference type="NCBI Taxonomy" id="1505037"/>
    <lineage>
        <taxon>Bacteria</taxon>
        <taxon>Pseudomonadati</taxon>
        <taxon>Pseudomonadota</taxon>
        <taxon>Alphaproteobacteria</taxon>
        <taxon>Emcibacterales</taxon>
        <taxon>Emcibacteraceae</taxon>
        <taxon>Emcibacter</taxon>
    </lineage>
</organism>
<gene>
    <name evidence="8" type="ORF">FIV46_17695</name>
</gene>
<keyword evidence="6" id="KW-0472">Membrane</keyword>
<keyword evidence="6" id="KW-0812">Transmembrane</keyword>
<dbReference type="SUPFAM" id="SSF111369">
    <property type="entry name" value="HlyD-like secretion proteins"/>
    <property type="match status" value="1"/>
</dbReference>
<keyword evidence="3 4" id="KW-0175">Coiled coil</keyword>
<dbReference type="NCBIfam" id="TIGR01730">
    <property type="entry name" value="RND_mfp"/>
    <property type="match status" value="1"/>
</dbReference>
<dbReference type="RefSeq" id="WP_139942243.1">
    <property type="nucleotide sequence ID" value="NZ_JBHSYP010000005.1"/>
</dbReference>
<comment type="caution">
    <text evidence="8">The sequence shown here is derived from an EMBL/GenBank/DDBJ whole genome shotgun (WGS) entry which is preliminary data.</text>
</comment>
<evidence type="ECO:0000256" key="4">
    <source>
        <dbReference type="SAM" id="Coils"/>
    </source>
</evidence>
<keyword evidence="9" id="KW-1185">Reference proteome</keyword>
<reference evidence="9" key="1">
    <citation type="submission" date="2019-06" db="EMBL/GenBank/DDBJ databases">
        <title>The complete genome of Emcibacter congregatus ZYLT.</title>
        <authorList>
            <person name="Zhao Z."/>
        </authorList>
    </citation>
    <scope>NUCLEOTIDE SEQUENCE [LARGE SCALE GENOMIC DNA]</scope>
    <source>
        <strain evidence="9">MCCC 1A06723</strain>
    </source>
</reference>
<feature type="coiled-coil region" evidence="4">
    <location>
        <begin position="238"/>
        <end position="272"/>
    </location>
</feature>
<evidence type="ECO:0000256" key="3">
    <source>
        <dbReference type="ARBA" id="ARBA00023054"/>
    </source>
</evidence>
<dbReference type="PANTHER" id="PTHR32347:SF23">
    <property type="entry name" value="BLL5650 PROTEIN"/>
    <property type="match status" value="1"/>
</dbReference>
<comment type="similarity">
    <text evidence="2">Belongs to the membrane fusion protein (MFP) (TC 8.A.1) family.</text>
</comment>
<dbReference type="AlphaFoldDB" id="A0A501PD48"/>
<dbReference type="InterPro" id="IPR006143">
    <property type="entry name" value="RND_pump_MFP"/>
</dbReference>
<name>A0A501PD48_9PROT</name>
<evidence type="ECO:0000256" key="5">
    <source>
        <dbReference type="SAM" id="MobiDB-lite"/>
    </source>
</evidence>
<evidence type="ECO:0000256" key="1">
    <source>
        <dbReference type="ARBA" id="ARBA00004196"/>
    </source>
</evidence>
<evidence type="ECO:0000313" key="8">
    <source>
        <dbReference type="EMBL" id="TPD57927.1"/>
    </source>
</evidence>
<dbReference type="Pfam" id="PF25967">
    <property type="entry name" value="RND-MFP_C"/>
    <property type="match status" value="1"/>
</dbReference>
<evidence type="ECO:0000256" key="6">
    <source>
        <dbReference type="SAM" id="Phobius"/>
    </source>
</evidence>
<keyword evidence="6" id="KW-1133">Transmembrane helix</keyword>
<dbReference type="GO" id="GO:0022857">
    <property type="term" value="F:transmembrane transporter activity"/>
    <property type="evidence" value="ECO:0007669"/>
    <property type="project" value="InterPro"/>
</dbReference>
<protein>
    <submittedName>
        <fullName evidence="8">Efflux RND transporter periplasmic adaptor subunit</fullName>
    </submittedName>
</protein>
<dbReference type="PANTHER" id="PTHR32347">
    <property type="entry name" value="EFFLUX SYSTEM COMPONENT YKNX-RELATED"/>
    <property type="match status" value="1"/>
</dbReference>
<dbReference type="GO" id="GO:0016020">
    <property type="term" value="C:membrane"/>
    <property type="evidence" value="ECO:0007669"/>
    <property type="project" value="InterPro"/>
</dbReference>
<dbReference type="EMBL" id="VFIY01000018">
    <property type="protein sequence ID" value="TPD57927.1"/>
    <property type="molecule type" value="Genomic_DNA"/>
</dbReference>
<sequence length="458" mass="51841">MEQPDQKKTQKVVDLSDAGPSATRTKGGTGGQKSGSGMDRRIERKKTPFTRRNLSIAAFVLLCALAFYFLYSSSGRSYRIDGSRVAVAEVVRGNFEDFIPVRSRVIPARTVFLDSIEGGRVEKIFVEDGARVEQEQPLVELSNTALQLDVISREAEVTEQLNNLRTIELSLEQNRLEHKRNLVEIDYQITRLTRQLDRRQELVKKGNVSQAEYENTQDELEYYQKRRQVTLESQASDERLQKQQMKQLTASTEQLEKNLVIARKNLENLLVRAPVAGKLTALNAEIGQSVARGERLGQIDDPEHFKLNTQIDEFYLGRVDIGQRALIEVGGREYSLTIQKVYPRVRNGQFEVDMIFAGDRPQNIRRGQTIQTKLYLGDTDKAVVIPNGSFYSDTGGAWIFVVNPAGDVAVRRDVRLGRRNTRVIEVLDGLEPGEKVITSPYTNFLEMDRLDLDGSTEN</sequence>
<proteinExistence type="inferred from homology"/>
<dbReference type="InterPro" id="IPR050465">
    <property type="entry name" value="UPF0194_transport"/>
</dbReference>
<feature type="region of interest" description="Disordered" evidence="5">
    <location>
        <begin position="1"/>
        <end position="43"/>
    </location>
</feature>
<comment type="subcellular location">
    <subcellularLocation>
        <location evidence="1">Cell envelope</location>
    </subcellularLocation>
</comment>
<dbReference type="Gene3D" id="1.10.287.470">
    <property type="entry name" value="Helix hairpin bin"/>
    <property type="match status" value="1"/>
</dbReference>
<dbReference type="Gene3D" id="2.40.30.170">
    <property type="match status" value="1"/>
</dbReference>
<dbReference type="InterPro" id="IPR058627">
    <property type="entry name" value="MdtA-like_C"/>
</dbReference>
<evidence type="ECO:0000256" key="2">
    <source>
        <dbReference type="ARBA" id="ARBA00009477"/>
    </source>
</evidence>
<evidence type="ECO:0000259" key="7">
    <source>
        <dbReference type="Pfam" id="PF25967"/>
    </source>
</evidence>
<dbReference type="OrthoDB" id="1957187at2"/>